<sequence>MNPFVLDTEDLSTIRGGGLLLLDAIYDIQKKFFEEDKDGNGEVISTGASVGLFLYRGDRGTVEDLVQEIRAHVAMKYPHATILVECLTAKPGTFLLDRECLSARIRFAQLMAPSLAVPTVPEGERLRYGREAVAVCGLDQVRPAAGPPRLMKGSDYALSPSTRWRRSHGVAKKKRFYAEVLKRDIPGGEGPLPKLDQAEFALHFKQIAASRDNWGPLANKMAVLYLDGNSFSKIQNGIVRAATDGPSGAEADARATTGLSGEEADAKAIKALRGFDRTVKRYRARFLRSVLADVLDAGSDDPVWWFRTDRDAPEDATREDQDEMDARAANIQSRIRLETLLWGGDEIILVMPAWKGWEVAQKFLDHSATWEVKKGPKEEAVKLHHALGLMFCNHKAPIHRVVGLARAIADHAKKAVGRECSSLACQTLESFDHIGGDPGARLEELCRPLGADPRRMILTREGAAALTKHMEALRSERGLPQRQLKRLVRALFVAGSLEAAKAARADMELDGTFEKETLTPLLDALETGYPPAPEKKDQNEDVGEEADKMSEQKERDRAEANRVIAWYHIEQLWDYVAPRRNGEGRS</sequence>
<dbReference type="AlphaFoldDB" id="A0A7X2D6D1"/>
<evidence type="ECO:0000313" key="2">
    <source>
        <dbReference type="EMBL" id="MQX38170.1"/>
    </source>
</evidence>
<feature type="region of interest" description="Disordered" evidence="1">
    <location>
        <begin position="525"/>
        <end position="557"/>
    </location>
</feature>
<evidence type="ECO:0000313" key="3">
    <source>
        <dbReference type="Proteomes" id="UP000434582"/>
    </source>
</evidence>
<reference evidence="2 3" key="1">
    <citation type="submission" date="2019-10" db="EMBL/GenBank/DDBJ databases">
        <title>Draft whole-genome sequence of the purple nonsulfur photosynthetic bacterium Roseospira navarrensis DSM 15114.</title>
        <authorList>
            <person name="Kyndt J.A."/>
            <person name="Meyer T.E."/>
        </authorList>
    </citation>
    <scope>NUCLEOTIDE SEQUENCE [LARGE SCALE GENOMIC DNA]</scope>
    <source>
        <strain evidence="2 3">DSM 15114</strain>
    </source>
</reference>
<dbReference type="Proteomes" id="UP000434582">
    <property type="component" value="Unassembled WGS sequence"/>
</dbReference>
<keyword evidence="3" id="KW-1185">Reference proteome</keyword>
<feature type="compositionally biased region" description="Basic and acidic residues" evidence="1">
    <location>
        <begin position="533"/>
        <end position="557"/>
    </location>
</feature>
<accession>A0A7X2D6D1</accession>
<proteinExistence type="predicted"/>
<dbReference type="OrthoDB" id="7318585at2"/>
<protein>
    <submittedName>
        <fullName evidence="2">Uncharacterized protein</fullName>
    </submittedName>
</protein>
<organism evidence="2 3">
    <name type="scientific">Roseospira navarrensis</name>
    <dbReference type="NCBI Taxonomy" id="140058"/>
    <lineage>
        <taxon>Bacteria</taxon>
        <taxon>Pseudomonadati</taxon>
        <taxon>Pseudomonadota</taxon>
        <taxon>Alphaproteobacteria</taxon>
        <taxon>Rhodospirillales</taxon>
        <taxon>Rhodospirillaceae</taxon>
        <taxon>Roseospira</taxon>
    </lineage>
</organism>
<dbReference type="Gene3D" id="3.30.70.270">
    <property type="match status" value="1"/>
</dbReference>
<comment type="caution">
    <text evidence="2">The sequence shown here is derived from an EMBL/GenBank/DDBJ whole genome shotgun (WGS) entry which is preliminary data.</text>
</comment>
<dbReference type="EMBL" id="WIVE01000075">
    <property type="protein sequence ID" value="MQX38170.1"/>
    <property type="molecule type" value="Genomic_DNA"/>
</dbReference>
<evidence type="ECO:0000256" key="1">
    <source>
        <dbReference type="SAM" id="MobiDB-lite"/>
    </source>
</evidence>
<dbReference type="InterPro" id="IPR043128">
    <property type="entry name" value="Rev_trsase/Diguanyl_cyclase"/>
</dbReference>
<name>A0A7X2D6D1_9PROT</name>
<gene>
    <name evidence="2" type="ORF">GHC57_16770</name>
</gene>